<comment type="caution">
    <text evidence="1">The sequence shown here is derived from an EMBL/GenBank/DDBJ whole genome shotgun (WGS) entry which is preliminary data.</text>
</comment>
<dbReference type="Proteomes" id="UP000324222">
    <property type="component" value="Unassembled WGS sequence"/>
</dbReference>
<keyword evidence="2" id="KW-1185">Reference proteome</keyword>
<dbReference type="EMBL" id="VSRR010003668">
    <property type="protein sequence ID" value="MPC37037.1"/>
    <property type="molecule type" value="Genomic_DNA"/>
</dbReference>
<reference evidence="1 2" key="1">
    <citation type="submission" date="2019-05" db="EMBL/GenBank/DDBJ databases">
        <title>Another draft genome of Portunus trituberculatus and its Hox gene families provides insights of decapod evolution.</title>
        <authorList>
            <person name="Jeong J.-H."/>
            <person name="Song I."/>
            <person name="Kim S."/>
            <person name="Choi T."/>
            <person name="Kim D."/>
            <person name="Ryu S."/>
            <person name="Kim W."/>
        </authorList>
    </citation>
    <scope>NUCLEOTIDE SEQUENCE [LARGE SCALE GENOMIC DNA]</scope>
    <source>
        <tissue evidence="1">Muscle</tissue>
    </source>
</reference>
<gene>
    <name evidence="1" type="ORF">E2C01_030510</name>
</gene>
<accession>A0A5B7EUZ5</accession>
<evidence type="ECO:0000313" key="2">
    <source>
        <dbReference type="Proteomes" id="UP000324222"/>
    </source>
</evidence>
<evidence type="ECO:0000313" key="1">
    <source>
        <dbReference type="EMBL" id="MPC37037.1"/>
    </source>
</evidence>
<protein>
    <submittedName>
        <fullName evidence="1">Uncharacterized protein</fullName>
    </submittedName>
</protein>
<proteinExistence type="predicted"/>
<dbReference type="AlphaFoldDB" id="A0A5B7EUZ5"/>
<organism evidence="1 2">
    <name type="scientific">Portunus trituberculatus</name>
    <name type="common">Swimming crab</name>
    <name type="synonym">Neptunus trituberculatus</name>
    <dbReference type="NCBI Taxonomy" id="210409"/>
    <lineage>
        <taxon>Eukaryota</taxon>
        <taxon>Metazoa</taxon>
        <taxon>Ecdysozoa</taxon>
        <taxon>Arthropoda</taxon>
        <taxon>Crustacea</taxon>
        <taxon>Multicrustacea</taxon>
        <taxon>Malacostraca</taxon>
        <taxon>Eumalacostraca</taxon>
        <taxon>Eucarida</taxon>
        <taxon>Decapoda</taxon>
        <taxon>Pleocyemata</taxon>
        <taxon>Brachyura</taxon>
        <taxon>Eubrachyura</taxon>
        <taxon>Portunoidea</taxon>
        <taxon>Portunidae</taxon>
        <taxon>Portuninae</taxon>
        <taxon>Portunus</taxon>
    </lineage>
</organism>
<sequence>MFCTHVTGVLQAQPRHQRRPYSWPSQCRLLSHLSKNSLTCPPKKQVWNPSLDYWHKWKVIAGMKDFFELPYDETFTCYAFTSQVTSTLDLMVI</sequence>
<name>A0A5B7EUZ5_PORTR</name>